<protein>
    <submittedName>
        <fullName evidence="1">Uncharacterized protein</fullName>
    </submittedName>
</protein>
<dbReference type="AlphaFoldDB" id="A0A3R8M4E0"/>
<gene>
    <name evidence="1" type="ORF">EBB54_00500</name>
</gene>
<evidence type="ECO:0000313" key="1">
    <source>
        <dbReference type="EMBL" id="RRK36976.1"/>
    </source>
</evidence>
<evidence type="ECO:0000313" key="2">
    <source>
        <dbReference type="Proteomes" id="UP000274920"/>
    </source>
</evidence>
<dbReference type="EMBL" id="RHJS01000001">
    <property type="protein sequence ID" value="RRK36976.1"/>
    <property type="molecule type" value="Genomic_DNA"/>
</dbReference>
<dbReference type="Proteomes" id="UP000274920">
    <property type="component" value="Unassembled WGS sequence"/>
</dbReference>
<comment type="caution">
    <text evidence="1">The sequence shown here is derived from an EMBL/GenBank/DDBJ whole genome shotgun (WGS) entry which is preliminary data.</text>
</comment>
<reference evidence="1" key="1">
    <citation type="submission" date="2018-10" db="EMBL/GenBank/DDBJ databases">
        <title>Schaedlerella arabinophila gen. nov. sp. nov., isolated from the mouse intestinal tract and comparative analysis with the genome of the closely related altered Schaedler flora strain ASF502.</title>
        <authorList>
            <person name="Miyake S."/>
            <person name="Soh M."/>
            <person name="Seedorf H."/>
        </authorList>
    </citation>
    <scope>NUCLEOTIDE SEQUENCE [LARGE SCALE GENOMIC DNA]</scope>
    <source>
        <strain evidence="1">DSM 106076</strain>
    </source>
</reference>
<organism evidence="1 2">
    <name type="scientific">Schaedlerella arabinosiphila</name>
    <dbReference type="NCBI Taxonomy" id="2044587"/>
    <lineage>
        <taxon>Bacteria</taxon>
        <taxon>Bacillati</taxon>
        <taxon>Bacillota</taxon>
        <taxon>Clostridia</taxon>
        <taxon>Lachnospirales</taxon>
        <taxon>Lachnospiraceae</taxon>
        <taxon>Schaedlerella</taxon>
    </lineage>
</organism>
<accession>A0A3R8M4E0</accession>
<proteinExistence type="predicted"/>
<name>A0A3R8M4E0_9FIRM</name>
<keyword evidence="2" id="KW-1185">Reference proteome</keyword>
<sequence length="62" mass="7451">MRVVLSDEGQKTLELIFTFFKTLFLSFPKSGRFVPSDRKTENFCRYKKIDTYLYVNAYIDLR</sequence>